<dbReference type="InterPro" id="IPR046357">
    <property type="entry name" value="PPIase_dom_sf"/>
</dbReference>
<dbReference type="InterPro" id="IPR000297">
    <property type="entry name" value="PPIase_PpiC"/>
</dbReference>
<evidence type="ECO:0000256" key="6">
    <source>
        <dbReference type="ARBA" id="ARBA00023235"/>
    </source>
</evidence>
<evidence type="ECO:0000313" key="12">
    <source>
        <dbReference type="EMBL" id="PQA88942.1"/>
    </source>
</evidence>
<dbReference type="PANTHER" id="PTHR47637:SF1">
    <property type="entry name" value="CHAPERONE SURA"/>
    <property type="match status" value="1"/>
</dbReference>
<dbReference type="GO" id="GO:0003755">
    <property type="term" value="F:peptidyl-prolyl cis-trans isomerase activity"/>
    <property type="evidence" value="ECO:0007669"/>
    <property type="project" value="UniProtKB-KW"/>
</dbReference>
<dbReference type="InterPro" id="IPR015391">
    <property type="entry name" value="SurA_N"/>
</dbReference>
<evidence type="ECO:0000256" key="9">
    <source>
        <dbReference type="PROSITE-ProRule" id="PRU00278"/>
    </source>
</evidence>
<reference evidence="12 13" key="1">
    <citation type="submission" date="2017-12" db="EMBL/GenBank/DDBJ databases">
        <authorList>
            <person name="Hurst M.R.H."/>
        </authorList>
    </citation>
    <scope>NUCLEOTIDE SEQUENCE [LARGE SCALE GENOMIC DNA]</scope>
    <source>
        <strain evidence="12 13">SY-3-19</strain>
    </source>
</reference>
<dbReference type="SUPFAM" id="SSF109998">
    <property type="entry name" value="Triger factor/SurA peptide-binding domain-like"/>
    <property type="match status" value="1"/>
</dbReference>
<name>A0A2S7K8W9_9PROT</name>
<dbReference type="InterPro" id="IPR023058">
    <property type="entry name" value="PPIase_PpiC_CS"/>
</dbReference>
<feature type="domain" description="PpiC" evidence="11">
    <location>
        <begin position="188"/>
        <end position="286"/>
    </location>
</feature>
<dbReference type="PROSITE" id="PS50198">
    <property type="entry name" value="PPIC_PPIASE_2"/>
    <property type="match status" value="1"/>
</dbReference>
<keyword evidence="13" id="KW-1185">Reference proteome</keyword>
<dbReference type="EMBL" id="PJCH01000003">
    <property type="protein sequence ID" value="PQA88942.1"/>
    <property type="molecule type" value="Genomic_DNA"/>
</dbReference>
<dbReference type="PROSITE" id="PS51257">
    <property type="entry name" value="PROKAR_LIPOPROTEIN"/>
    <property type="match status" value="1"/>
</dbReference>
<protein>
    <recommendedName>
        <fullName evidence="1">Parvulin-like PPIase</fullName>
    </recommendedName>
    <alternativeName>
        <fullName evidence="7">Peptidyl-prolyl cis-trans isomerase plp</fullName>
    </alternativeName>
    <alternativeName>
        <fullName evidence="8">Rotamase plp</fullName>
    </alternativeName>
</protein>
<keyword evidence="3" id="KW-0574">Periplasm</keyword>
<dbReference type="AlphaFoldDB" id="A0A2S7K8W9"/>
<accession>A0A2S7K8W9</accession>
<dbReference type="OrthoDB" id="9791746at2"/>
<dbReference type="Proteomes" id="UP000239504">
    <property type="component" value="Unassembled WGS sequence"/>
</dbReference>
<keyword evidence="5" id="KW-0143">Chaperone</keyword>
<evidence type="ECO:0000259" key="11">
    <source>
        <dbReference type="PROSITE" id="PS50198"/>
    </source>
</evidence>
<dbReference type="Gene3D" id="3.10.50.40">
    <property type="match status" value="1"/>
</dbReference>
<dbReference type="SUPFAM" id="SSF54534">
    <property type="entry name" value="FKBP-like"/>
    <property type="match status" value="1"/>
</dbReference>
<evidence type="ECO:0000313" key="13">
    <source>
        <dbReference type="Proteomes" id="UP000239504"/>
    </source>
</evidence>
<keyword evidence="4 9" id="KW-0697">Rotamase</keyword>
<sequence>MRFSIISTVACSMLACFSQAFAQQETSPEGLTSDQVIERSGVPSSAVAAVVNDAVVTTFDLRQRIKLMLISSGGQIPQDALPQLQAQALRDLIEERLKLQETKEFDMEISDAEVMDELSVMAAQSNLTADQLIQTLEGAGISVNSLKQQIKAQIAWPQLVQGRYRDRVRVNEDEIDNTLERMREDASKEQFLVSEICIPVDNPSQAQQYYQGGMQLIEQMRRGVPFAVVAQQFSACTTAAVGGDLGWVRAGELAPELDSAIRELPAGSVTNPIPSEGAFMILAVRDKRPAVVKGEPSFTLAYASADASLGNAQAHAALEKISTAEICAGRALRIDLGPGVGYSLLENVTLDQIDERFRTFVEDLDREEQSIVIEADGAYHSVYVCDKDEGLGLPSRDAIENRIYSRQLGRISQQYLRDIERESMVDVRIENFQQPNG</sequence>
<evidence type="ECO:0000256" key="8">
    <source>
        <dbReference type="ARBA" id="ARBA00031484"/>
    </source>
</evidence>
<gene>
    <name evidence="12" type="ORF">CW354_03045</name>
</gene>
<keyword evidence="2 10" id="KW-0732">Signal</keyword>
<dbReference type="InterPro" id="IPR050280">
    <property type="entry name" value="OMP_Chaperone_SurA"/>
</dbReference>
<evidence type="ECO:0000256" key="7">
    <source>
        <dbReference type="ARBA" id="ARBA00030642"/>
    </source>
</evidence>
<proteinExistence type="predicted"/>
<dbReference type="Gene3D" id="1.10.4030.10">
    <property type="entry name" value="Porin chaperone SurA, peptide-binding domain"/>
    <property type="match status" value="1"/>
</dbReference>
<keyword evidence="6 9" id="KW-0413">Isomerase</keyword>
<dbReference type="Pfam" id="PF00639">
    <property type="entry name" value="Rotamase"/>
    <property type="match status" value="1"/>
</dbReference>
<evidence type="ECO:0000256" key="3">
    <source>
        <dbReference type="ARBA" id="ARBA00022764"/>
    </source>
</evidence>
<feature type="chain" id="PRO_5015684941" description="Parvulin-like PPIase" evidence="10">
    <location>
        <begin position="23"/>
        <end position="437"/>
    </location>
</feature>
<dbReference type="Pfam" id="PF09312">
    <property type="entry name" value="SurA_N"/>
    <property type="match status" value="1"/>
</dbReference>
<dbReference type="InterPro" id="IPR027304">
    <property type="entry name" value="Trigger_fact/SurA_dom_sf"/>
</dbReference>
<feature type="signal peptide" evidence="10">
    <location>
        <begin position="1"/>
        <end position="22"/>
    </location>
</feature>
<evidence type="ECO:0000256" key="2">
    <source>
        <dbReference type="ARBA" id="ARBA00022729"/>
    </source>
</evidence>
<evidence type="ECO:0000256" key="4">
    <source>
        <dbReference type="ARBA" id="ARBA00023110"/>
    </source>
</evidence>
<evidence type="ECO:0000256" key="10">
    <source>
        <dbReference type="SAM" id="SignalP"/>
    </source>
</evidence>
<dbReference type="PANTHER" id="PTHR47637">
    <property type="entry name" value="CHAPERONE SURA"/>
    <property type="match status" value="1"/>
</dbReference>
<comment type="caution">
    <text evidence="12">The sequence shown here is derived from an EMBL/GenBank/DDBJ whole genome shotgun (WGS) entry which is preliminary data.</text>
</comment>
<dbReference type="PROSITE" id="PS01096">
    <property type="entry name" value="PPIC_PPIASE_1"/>
    <property type="match status" value="1"/>
</dbReference>
<evidence type="ECO:0000256" key="5">
    <source>
        <dbReference type="ARBA" id="ARBA00023186"/>
    </source>
</evidence>
<organism evidence="12 13">
    <name type="scientific">Hyphococcus luteus</name>
    <dbReference type="NCBI Taxonomy" id="2058213"/>
    <lineage>
        <taxon>Bacteria</taxon>
        <taxon>Pseudomonadati</taxon>
        <taxon>Pseudomonadota</taxon>
        <taxon>Alphaproteobacteria</taxon>
        <taxon>Parvularculales</taxon>
        <taxon>Parvularculaceae</taxon>
        <taxon>Hyphococcus</taxon>
    </lineage>
</organism>
<evidence type="ECO:0000256" key="1">
    <source>
        <dbReference type="ARBA" id="ARBA00018370"/>
    </source>
</evidence>